<sequence length="76" mass="8367">MDFPTAMAATIAGAAVRRSTWGARRMVRLTVAPWSGDEALLMLDRMNKGDVPPYPYHPSGADVRGTDWMTIEDSKV</sequence>
<name>A0A1I4BKI9_9HYPH</name>
<dbReference type="RefSeq" id="WP_284241926.1">
    <property type="nucleotide sequence ID" value="NZ_BSPE01000007.1"/>
</dbReference>
<dbReference type="Pfam" id="PF11195">
    <property type="entry name" value="Tad2-like"/>
    <property type="match status" value="1"/>
</dbReference>
<dbReference type="Proteomes" id="UP000323300">
    <property type="component" value="Unassembled WGS sequence"/>
</dbReference>
<organism evidence="2 3">
    <name type="scientific">Neomesorhizobium albiziae</name>
    <dbReference type="NCBI Taxonomy" id="335020"/>
    <lineage>
        <taxon>Bacteria</taxon>
        <taxon>Pseudomonadati</taxon>
        <taxon>Pseudomonadota</taxon>
        <taxon>Alphaproteobacteria</taxon>
        <taxon>Hyphomicrobiales</taxon>
        <taxon>Phyllobacteriaceae</taxon>
        <taxon>Neomesorhizobium</taxon>
    </lineage>
</organism>
<dbReference type="AlphaFoldDB" id="A0A1I4BKI9"/>
<feature type="domain" description="Thoeris anti-defense 2-like" evidence="1">
    <location>
        <begin position="1"/>
        <end position="70"/>
    </location>
</feature>
<dbReference type="EMBL" id="FOSL01000010">
    <property type="protein sequence ID" value="SFK68870.1"/>
    <property type="molecule type" value="Genomic_DNA"/>
</dbReference>
<protein>
    <recommendedName>
        <fullName evidence="1">Thoeris anti-defense 2-like domain-containing protein</fullName>
    </recommendedName>
</protein>
<proteinExistence type="predicted"/>
<dbReference type="InterPro" id="IPR021361">
    <property type="entry name" value="Tad2-like_dom"/>
</dbReference>
<gene>
    <name evidence="2" type="ORF">SAMN04488498_110189</name>
</gene>
<keyword evidence="3" id="KW-1185">Reference proteome</keyword>
<accession>A0A1I4BKI9</accession>
<evidence type="ECO:0000259" key="1">
    <source>
        <dbReference type="Pfam" id="PF11195"/>
    </source>
</evidence>
<reference evidence="2 3" key="1">
    <citation type="submission" date="2016-10" db="EMBL/GenBank/DDBJ databases">
        <authorList>
            <person name="Varghese N."/>
            <person name="Submissions S."/>
        </authorList>
    </citation>
    <scope>NUCLEOTIDE SEQUENCE [LARGE SCALE GENOMIC DNA]</scope>
    <source>
        <strain evidence="2 3">DSM 21822</strain>
    </source>
</reference>
<evidence type="ECO:0000313" key="3">
    <source>
        <dbReference type="Proteomes" id="UP000323300"/>
    </source>
</evidence>
<evidence type="ECO:0000313" key="2">
    <source>
        <dbReference type="EMBL" id="SFK68870.1"/>
    </source>
</evidence>